<dbReference type="RefSeq" id="WP_191159392.1">
    <property type="nucleotide sequence ID" value="NZ_JACXAI010000022.1"/>
</dbReference>
<dbReference type="SMART" id="SM00450">
    <property type="entry name" value="RHOD"/>
    <property type="match status" value="2"/>
</dbReference>
<protein>
    <submittedName>
        <fullName evidence="4">Sulfurtransferase</fullName>
    </submittedName>
</protein>
<keyword evidence="1" id="KW-0808">Transferase</keyword>
<dbReference type="Pfam" id="PF00581">
    <property type="entry name" value="Rhodanese"/>
    <property type="match status" value="2"/>
</dbReference>
<dbReference type="PANTHER" id="PTHR11364">
    <property type="entry name" value="THIOSULFATE SULFERTANSFERASE"/>
    <property type="match status" value="1"/>
</dbReference>
<evidence type="ECO:0000313" key="5">
    <source>
        <dbReference type="Proteomes" id="UP000626844"/>
    </source>
</evidence>
<dbReference type="PANTHER" id="PTHR11364:SF27">
    <property type="entry name" value="SULFURTRANSFERASE"/>
    <property type="match status" value="1"/>
</dbReference>
<evidence type="ECO:0000313" key="4">
    <source>
        <dbReference type="EMBL" id="MBD1381791.1"/>
    </source>
</evidence>
<dbReference type="GO" id="GO:0004792">
    <property type="term" value="F:thiosulfate-cyanide sulfurtransferase activity"/>
    <property type="evidence" value="ECO:0007669"/>
    <property type="project" value="InterPro"/>
</dbReference>
<evidence type="ECO:0000256" key="1">
    <source>
        <dbReference type="ARBA" id="ARBA00022679"/>
    </source>
</evidence>
<comment type="caution">
    <text evidence="4">The sequence shown here is derived from an EMBL/GenBank/DDBJ whole genome shotgun (WGS) entry which is preliminary data.</text>
</comment>
<feature type="domain" description="Rhodanese" evidence="3">
    <location>
        <begin position="15"/>
        <end position="134"/>
    </location>
</feature>
<dbReference type="AlphaFoldDB" id="A0A926NI69"/>
<dbReference type="CDD" id="cd01449">
    <property type="entry name" value="TST_Repeat_2"/>
    <property type="match status" value="1"/>
</dbReference>
<accession>A0A926NI69</accession>
<dbReference type="EMBL" id="JACXAI010000022">
    <property type="protein sequence ID" value="MBD1381791.1"/>
    <property type="molecule type" value="Genomic_DNA"/>
</dbReference>
<gene>
    <name evidence="4" type="ORF">IC621_16280</name>
</gene>
<evidence type="ECO:0000259" key="3">
    <source>
        <dbReference type="PROSITE" id="PS50206"/>
    </source>
</evidence>
<organism evidence="4 5">
    <name type="scientific">Metabacillus arenae</name>
    <dbReference type="NCBI Taxonomy" id="2771434"/>
    <lineage>
        <taxon>Bacteria</taxon>
        <taxon>Bacillati</taxon>
        <taxon>Bacillota</taxon>
        <taxon>Bacilli</taxon>
        <taxon>Bacillales</taxon>
        <taxon>Bacillaceae</taxon>
        <taxon>Metabacillus</taxon>
    </lineage>
</organism>
<dbReference type="SUPFAM" id="SSF52821">
    <property type="entry name" value="Rhodanese/Cell cycle control phosphatase"/>
    <property type="match status" value="2"/>
</dbReference>
<keyword evidence="2" id="KW-0677">Repeat</keyword>
<keyword evidence="5" id="KW-1185">Reference proteome</keyword>
<dbReference type="PROSITE" id="PS50206">
    <property type="entry name" value="RHODANESE_3"/>
    <property type="match status" value="2"/>
</dbReference>
<dbReference type="PROSITE" id="PS00380">
    <property type="entry name" value="RHODANESE_1"/>
    <property type="match status" value="2"/>
</dbReference>
<dbReference type="InterPro" id="IPR045078">
    <property type="entry name" value="TST/MPST-like"/>
</dbReference>
<dbReference type="CDD" id="cd01448">
    <property type="entry name" value="TST_Repeat_1"/>
    <property type="match status" value="1"/>
</dbReference>
<proteinExistence type="predicted"/>
<dbReference type="InterPro" id="IPR036873">
    <property type="entry name" value="Rhodanese-like_dom_sf"/>
</dbReference>
<dbReference type="Gene3D" id="3.40.250.10">
    <property type="entry name" value="Rhodanese-like domain"/>
    <property type="match status" value="2"/>
</dbReference>
<evidence type="ECO:0000256" key="2">
    <source>
        <dbReference type="ARBA" id="ARBA00022737"/>
    </source>
</evidence>
<dbReference type="InterPro" id="IPR001307">
    <property type="entry name" value="Thiosulphate_STrfase_CS"/>
</dbReference>
<dbReference type="Proteomes" id="UP000626844">
    <property type="component" value="Unassembled WGS sequence"/>
</dbReference>
<reference evidence="4" key="1">
    <citation type="submission" date="2020-09" db="EMBL/GenBank/DDBJ databases">
        <title>A novel bacterium of genus Bacillus, isolated from South China Sea.</title>
        <authorList>
            <person name="Huang H."/>
            <person name="Mo K."/>
            <person name="Hu Y."/>
        </authorList>
    </citation>
    <scope>NUCLEOTIDE SEQUENCE</scope>
    <source>
        <strain evidence="4">IB182487</strain>
    </source>
</reference>
<feature type="domain" description="Rhodanese" evidence="3">
    <location>
        <begin position="164"/>
        <end position="274"/>
    </location>
</feature>
<sequence>MGQVVSIDWVREQVDKPDVQIIDCRFVLGDLVAGQQAYNESHIPGALYVHLEEDLSGVISEHGGRHPLPDAETFANKIGSLGIDENVTVIAYDDQGGAMASRFWWLMQFLGHPKTVVMDGGFSKWTESGFPVTAEIPAVTACQYLPVIQEEMVKSMAEVKEKMNTSGVMLIDSREPNRYRGIEEPIDFKAGHIPGALNFFWKDSLNETGDWKTVEQQRERFSELEQADEIIVYCGSGVTACPNVLALKEAGFTNVRLYSGSWSDWITYPDNPIATLEG</sequence>
<dbReference type="InterPro" id="IPR001763">
    <property type="entry name" value="Rhodanese-like_dom"/>
</dbReference>
<name>A0A926NI69_9BACI</name>